<dbReference type="CDD" id="cd01837">
    <property type="entry name" value="SGNH_plant_lipase_like"/>
    <property type="match status" value="1"/>
</dbReference>
<dbReference type="Gene3D" id="3.40.50.1110">
    <property type="entry name" value="SGNH hydrolase"/>
    <property type="match status" value="1"/>
</dbReference>
<dbReference type="Proteomes" id="UP000626092">
    <property type="component" value="Unassembled WGS sequence"/>
</dbReference>
<organism evidence="3 4">
    <name type="scientific">Rhododendron simsii</name>
    <name type="common">Sims's rhododendron</name>
    <dbReference type="NCBI Taxonomy" id="118357"/>
    <lineage>
        <taxon>Eukaryota</taxon>
        <taxon>Viridiplantae</taxon>
        <taxon>Streptophyta</taxon>
        <taxon>Embryophyta</taxon>
        <taxon>Tracheophyta</taxon>
        <taxon>Spermatophyta</taxon>
        <taxon>Magnoliopsida</taxon>
        <taxon>eudicotyledons</taxon>
        <taxon>Gunneridae</taxon>
        <taxon>Pentapetalae</taxon>
        <taxon>asterids</taxon>
        <taxon>Ericales</taxon>
        <taxon>Ericaceae</taxon>
        <taxon>Ericoideae</taxon>
        <taxon>Rhodoreae</taxon>
        <taxon>Rhododendron</taxon>
    </lineage>
</organism>
<proteinExistence type="inferred from homology"/>
<dbReference type="EMBL" id="WJXA01000013">
    <property type="protein sequence ID" value="KAF7120617.1"/>
    <property type="molecule type" value="Genomic_DNA"/>
</dbReference>
<feature type="signal peptide" evidence="2">
    <location>
        <begin position="1"/>
        <end position="27"/>
    </location>
</feature>
<feature type="chain" id="PRO_5032330886" description="GDSL esterase/lipase" evidence="2">
    <location>
        <begin position="28"/>
        <end position="392"/>
    </location>
</feature>
<comment type="similarity">
    <text evidence="1">Belongs to the 'GDSL' lipolytic enzyme family.</text>
</comment>
<comment type="caution">
    <text evidence="3">The sequence shown here is derived from an EMBL/GenBank/DDBJ whole genome shotgun (WGS) entry which is preliminary data.</text>
</comment>
<accession>A0A834G009</accession>
<evidence type="ECO:0000313" key="4">
    <source>
        <dbReference type="Proteomes" id="UP000626092"/>
    </source>
</evidence>
<dbReference type="AlphaFoldDB" id="A0A834G009"/>
<dbReference type="InterPro" id="IPR001087">
    <property type="entry name" value="GDSL"/>
</dbReference>
<dbReference type="InterPro" id="IPR036514">
    <property type="entry name" value="SGNH_hydro_sf"/>
</dbReference>
<evidence type="ECO:0008006" key="5">
    <source>
        <dbReference type="Google" id="ProtNLM"/>
    </source>
</evidence>
<dbReference type="OrthoDB" id="1600564at2759"/>
<reference evidence="3" key="1">
    <citation type="submission" date="2019-11" db="EMBL/GenBank/DDBJ databases">
        <authorList>
            <person name="Liu Y."/>
            <person name="Hou J."/>
            <person name="Li T.-Q."/>
            <person name="Guan C.-H."/>
            <person name="Wu X."/>
            <person name="Wu H.-Z."/>
            <person name="Ling F."/>
            <person name="Zhang R."/>
            <person name="Shi X.-G."/>
            <person name="Ren J.-P."/>
            <person name="Chen E.-F."/>
            <person name="Sun J.-M."/>
        </authorList>
    </citation>
    <scope>NUCLEOTIDE SEQUENCE</scope>
    <source>
        <strain evidence="3">Adult_tree_wgs_1</strain>
        <tissue evidence="3">Leaves</tissue>
    </source>
</reference>
<evidence type="ECO:0000313" key="3">
    <source>
        <dbReference type="EMBL" id="KAF7120617.1"/>
    </source>
</evidence>
<gene>
    <name evidence="3" type="ORF">RHSIM_Rhsim13G0183300</name>
</gene>
<keyword evidence="4" id="KW-1185">Reference proteome</keyword>
<keyword evidence="2" id="KW-0732">Signal</keyword>
<dbReference type="InterPro" id="IPR035669">
    <property type="entry name" value="SGNH_plant_lipase-like"/>
</dbReference>
<dbReference type="PANTHER" id="PTHR45642:SF3">
    <property type="entry name" value="OS09G0540400 PROTEIN"/>
    <property type="match status" value="1"/>
</dbReference>
<dbReference type="SUPFAM" id="SSF52266">
    <property type="entry name" value="SGNH hydrolase"/>
    <property type="match status" value="1"/>
</dbReference>
<dbReference type="InterPro" id="IPR050592">
    <property type="entry name" value="GDSL_lipolytic_enzyme"/>
</dbReference>
<dbReference type="GO" id="GO:0016788">
    <property type="term" value="F:hydrolase activity, acting on ester bonds"/>
    <property type="evidence" value="ECO:0007669"/>
    <property type="project" value="InterPro"/>
</dbReference>
<name>A0A834G009_RHOSS</name>
<dbReference type="PANTHER" id="PTHR45642">
    <property type="entry name" value="GDSL ESTERASE/LIPASE EXL3"/>
    <property type="match status" value="1"/>
</dbReference>
<protein>
    <recommendedName>
        <fullName evidence="5">GDSL esterase/lipase</fullName>
    </recommendedName>
</protein>
<dbReference type="Pfam" id="PF00657">
    <property type="entry name" value="Lipase_GDSL"/>
    <property type="match status" value="1"/>
</dbReference>
<evidence type="ECO:0000256" key="1">
    <source>
        <dbReference type="ARBA" id="ARBA00008668"/>
    </source>
</evidence>
<evidence type="ECO:0000256" key="2">
    <source>
        <dbReference type="SAM" id="SignalP"/>
    </source>
</evidence>
<sequence length="392" mass="42653">MSSKIKSVVFIIGLLFILPNLISQNQAREVSNHSITAFYVFGDSYVDPGNNNYIGSIAKSNFAPYGIDFVNQKATGRFSDGKVIADFLASYLGFENYVPYLDPDFTIQAKPAVGFASAGTGFDNRTAAVLNVIPMSMQLEYFKEYKAKLASTIGQEEADNQTTSAVFIVNCAVNDFAINYYGLGNVVGHPDGTTIEQYEEFVLQLLQEFVQGLVELGARRIAVSGVPLFGCWPNVITLYSSDPVNPLVTRNCNETLNSVGSDYNAKVQEALNTMQSSLANQGLKVAYFDTYTPMLNILQNPANYGKLQNPGTQVLTSSISYFLFVCLFVGFDVINKGCCGTGLLEQAVLCNPHSAICSDRSKYEFFDSVHLTEAASSVIAGANIAAINYITN</sequence>